<gene>
    <name evidence="1" type="ORF">LCGC14_1644830</name>
</gene>
<dbReference type="AlphaFoldDB" id="A0A0F9IL27"/>
<feature type="non-terminal residue" evidence="1">
    <location>
        <position position="181"/>
    </location>
</feature>
<organism evidence="1">
    <name type="scientific">marine sediment metagenome</name>
    <dbReference type="NCBI Taxonomy" id="412755"/>
    <lineage>
        <taxon>unclassified sequences</taxon>
        <taxon>metagenomes</taxon>
        <taxon>ecological metagenomes</taxon>
    </lineage>
</organism>
<name>A0A0F9IL27_9ZZZZ</name>
<protein>
    <submittedName>
        <fullName evidence="1">Uncharacterized protein</fullName>
    </submittedName>
</protein>
<comment type="caution">
    <text evidence="1">The sequence shown here is derived from an EMBL/GenBank/DDBJ whole genome shotgun (WGS) entry which is preliminary data.</text>
</comment>
<accession>A0A0F9IL27</accession>
<evidence type="ECO:0000313" key="1">
    <source>
        <dbReference type="EMBL" id="KKM20499.1"/>
    </source>
</evidence>
<dbReference type="EMBL" id="LAZR01013754">
    <property type="protein sequence ID" value="KKM20499.1"/>
    <property type="molecule type" value="Genomic_DNA"/>
</dbReference>
<sequence>MATVVRGFEDKRAANFGRAVGGFLSKLQERRLDKQQQQMLLDIQNATSEEEATAILADPANTKIMNDTTRANLIGRFLLQSHPDEQTITGFDKDNTQQVVSFNPNKTNAQQALADAGLSVGERRSFVIATQEGITGFIPGTHEGSEEAKTMVGGLREGEFLLDTTADQLKAFIDIQANERA</sequence>
<reference evidence="1" key="1">
    <citation type="journal article" date="2015" name="Nature">
        <title>Complex archaea that bridge the gap between prokaryotes and eukaryotes.</title>
        <authorList>
            <person name="Spang A."/>
            <person name="Saw J.H."/>
            <person name="Jorgensen S.L."/>
            <person name="Zaremba-Niedzwiedzka K."/>
            <person name="Martijn J."/>
            <person name="Lind A.E."/>
            <person name="van Eijk R."/>
            <person name="Schleper C."/>
            <person name="Guy L."/>
            <person name="Ettema T.J."/>
        </authorList>
    </citation>
    <scope>NUCLEOTIDE SEQUENCE</scope>
</reference>
<proteinExistence type="predicted"/>